<dbReference type="SUPFAM" id="SSF55347">
    <property type="entry name" value="Glyceraldehyde-3-phosphate dehydrogenase-like, C-terminal domain"/>
    <property type="match status" value="1"/>
</dbReference>
<dbReference type="Proteomes" id="UP000596035">
    <property type="component" value="Chromosome"/>
</dbReference>
<keyword evidence="5" id="KW-1185">Reference proteome</keyword>
<sequence length="326" mass="34625">MKIGLGIIGYGGMGELHHKYAAQAGGYNIIGAYDVDAARRAAAEAGGIRTFGSLKALLGCREINTVLVCAPAGRRSELCVAAARAGKHVACAAPAAFSVWELDQIIAAIGRGGRVLAVCQDHRRDRDFCVVKKLLNTGRLGRVYSLQARLQGRGALPGWGLSAGESVLYSWGVHVIDQLMWLLGYDDFISVFCRTCKTGLSHTENYCLLVFNLESGGVVEIELDSSAPETSPRWTILGDRAAACLGGTAGEGRTLLLEPGAEGRELPLPEPEETGDALAAYYENLREVIDGSGTLAAQPWQVRRVLKAVEAALQSAETGKLVSLKG</sequence>
<dbReference type="PANTHER" id="PTHR43708">
    <property type="entry name" value="CONSERVED EXPRESSED OXIDOREDUCTASE (EUROFUNG)"/>
    <property type="match status" value="1"/>
</dbReference>
<dbReference type="InterPro" id="IPR051317">
    <property type="entry name" value="Gfo/Idh/MocA_oxidoreduct"/>
</dbReference>
<evidence type="ECO:0000313" key="4">
    <source>
        <dbReference type="EMBL" id="QQR29326.1"/>
    </source>
</evidence>
<reference evidence="3" key="1">
    <citation type="journal article" date="2017" name="Genome Announc.">
        <title>High-Quality Whole-Genome Sequences of the Oligo-Mouse-Microbiota Bacterial Community.</title>
        <authorList>
            <person name="Garzetti D."/>
            <person name="Brugiroux S."/>
            <person name="Bunk B."/>
            <person name="Pukall R."/>
            <person name="McCoy K.D."/>
            <person name="Macpherson A.J."/>
            <person name="Stecher B."/>
        </authorList>
    </citation>
    <scope>NUCLEOTIDE SEQUENCE</scope>
    <source>
        <strain evidence="3">KB18</strain>
    </source>
</reference>
<evidence type="ECO:0000259" key="1">
    <source>
        <dbReference type="Pfam" id="PF01408"/>
    </source>
</evidence>
<accession>A0A1Z2XNM8</accession>
<evidence type="ECO:0000313" key="6">
    <source>
        <dbReference type="Proteomes" id="UP000596035"/>
    </source>
</evidence>
<name>A0A1Z2XNM8_9FIRM</name>
<dbReference type="AlphaFoldDB" id="A0A1Z2XNM8"/>
<evidence type="ECO:0000313" key="3">
    <source>
        <dbReference type="EMBL" id="ASB40037.1"/>
    </source>
</evidence>
<dbReference type="Pfam" id="PF22725">
    <property type="entry name" value="GFO_IDH_MocA_C3"/>
    <property type="match status" value="1"/>
</dbReference>
<evidence type="ECO:0000313" key="5">
    <source>
        <dbReference type="Proteomes" id="UP000196710"/>
    </source>
</evidence>
<protein>
    <submittedName>
        <fullName evidence="4">Gfo/Idh/MocA family oxidoreductase</fullName>
    </submittedName>
</protein>
<gene>
    <name evidence="3" type="ORF">ADH66_04820</name>
    <name evidence="4" type="ORF">I5Q82_14890</name>
</gene>
<dbReference type="PANTHER" id="PTHR43708:SF8">
    <property type="entry name" value="OXIDOREDUCTASE"/>
    <property type="match status" value="1"/>
</dbReference>
<dbReference type="EMBL" id="CP021422">
    <property type="protein sequence ID" value="ASB40037.1"/>
    <property type="molecule type" value="Genomic_DNA"/>
</dbReference>
<dbReference type="Pfam" id="PF01408">
    <property type="entry name" value="GFO_IDH_MocA"/>
    <property type="match status" value="1"/>
</dbReference>
<dbReference type="Gene3D" id="3.30.360.10">
    <property type="entry name" value="Dihydrodipicolinate Reductase, domain 2"/>
    <property type="match status" value="1"/>
</dbReference>
<dbReference type="RefSeq" id="WP_066534990.1">
    <property type="nucleotide sequence ID" value="NZ_CAPVCI010000005.1"/>
</dbReference>
<dbReference type="KEGG" id="amur:ADH66_04820"/>
<dbReference type="InterPro" id="IPR000683">
    <property type="entry name" value="Gfo/Idh/MocA-like_OxRdtase_N"/>
</dbReference>
<dbReference type="InterPro" id="IPR036291">
    <property type="entry name" value="NAD(P)-bd_dom_sf"/>
</dbReference>
<reference evidence="5" key="2">
    <citation type="submission" date="2017-05" db="EMBL/GenBank/DDBJ databases">
        <title>Improved OligoMM genomes.</title>
        <authorList>
            <person name="Garzetti D."/>
        </authorList>
    </citation>
    <scope>NUCLEOTIDE SEQUENCE [LARGE SCALE GENOMIC DNA]</scope>
    <source>
        <strain evidence="5">KB18</strain>
    </source>
</reference>
<dbReference type="SUPFAM" id="SSF51735">
    <property type="entry name" value="NAD(P)-binding Rossmann-fold domains"/>
    <property type="match status" value="1"/>
</dbReference>
<feature type="domain" description="GFO/IDH/MocA-like oxidoreductase" evidence="2">
    <location>
        <begin position="131"/>
        <end position="242"/>
    </location>
</feature>
<proteinExistence type="predicted"/>
<dbReference type="EMBL" id="CP065321">
    <property type="protein sequence ID" value="QQR29326.1"/>
    <property type="molecule type" value="Genomic_DNA"/>
</dbReference>
<dbReference type="InterPro" id="IPR055170">
    <property type="entry name" value="GFO_IDH_MocA-like_dom"/>
</dbReference>
<dbReference type="GO" id="GO:0000166">
    <property type="term" value="F:nucleotide binding"/>
    <property type="evidence" value="ECO:0007669"/>
    <property type="project" value="InterPro"/>
</dbReference>
<dbReference type="Gene3D" id="3.40.50.720">
    <property type="entry name" value="NAD(P)-binding Rossmann-like Domain"/>
    <property type="match status" value="1"/>
</dbReference>
<reference evidence="4 6" key="3">
    <citation type="submission" date="2020-11" db="EMBL/GenBank/DDBJ databases">
        <title>Closed and high quality bacterial genomes of the OMM12 community.</title>
        <authorList>
            <person name="Marbouty M."/>
            <person name="Lamy-Besnier Q."/>
            <person name="Debarbieux L."/>
            <person name="Koszul R."/>
        </authorList>
    </citation>
    <scope>NUCLEOTIDE SEQUENCE [LARGE SCALE GENOMIC DNA]</scope>
    <source>
        <strain evidence="4 6">KB18</strain>
    </source>
</reference>
<dbReference type="Proteomes" id="UP000196710">
    <property type="component" value="Chromosome"/>
</dbReference>
<organism evidence="4 6">
    <name type="scientific">Acutalibacter muris</name>
    <dbReference type="NCBI Taxonomy" id="1796620"/>
    <lineage>
        <taxon>Bacteria</taxon>
        <taxon>Bacillati</taxon>
        <taxon>Bacillota</taxon>
        <taxon>Clostridia</taxon>
        <taxon>Eubacteriales</taxon>
        <taxon>Acutalibacteraceae</taxon>
        <taxon>Acutalibacter</taxon>
    </lineage>
</organism>
<feature type="domain" description="Gfo/Idh/MocA-like oxidoreductase N-terminal" evidence="1">
    <location>
        <begin position="4"/>
        <end position="118"/>
    </location>
</feature>
<evidence type="ECO:0000259" key="2">
    <source>
        <dbReference type="Pfam" id="PF22725"/>
    </source>
</evidence>